<dbReference type="Proteomes" id="UP000326553">
    <property type="component" value="Chromosome"/>
</dbReference>
<proteinExistence type="predicted"/>
<organism evidence="1 2">
    <name type="scientific">Streptomyces alboniger</name>
    <dbReference type="NCBI Taxonomy" id="132473"/>
    <lineage>
        <taxon>Bacteria</taxon>
        <taxon>Bacillati</taxon>
        <taxon>Actinomycetota</taxon>
        <taxon>Actinomycetes</taxon>
        <taxon>Kitasatosporales</taxon>
        <taxon>Streptomycetaceae</taxon>
        <taxon>Streptomyces</taxon>
        <taxon>Streptomyces aurantiacus group</taxon>
    </lineage>
</organism>
<dbReference type="AlphaFoldDB" id="A0A5J6HEJ7"/>
<dbReference type="KEGG" id="salw:CP975_11220"/>
<sequence>MSAFDAVLSQGRPFGDSSYVHEQMRGAHLHRLKKVGDRLPAARRLLDALAGADRHREYRALGDPVVRCAIQQSLARVTAGAEVVLPLALCEEVLDATTRHLESGSADGPSEAGATEAQRLDPEAGPAWFWHPERRDDAFAQALRVLVAREFTDQICAPAPSDVAILRKAAGLLREILPETSRSALHHTHVIGISPGVGAWARKSSTSQFRMAGIVFLNQKLLTNPWWVAEHLLHESLHQKLYDFRHAHSLLVRDVESDHGLPDEVRKVTSLWNSPGLAGTNRWDPHRSIAAFHVYVHLSLFCTLAERRAPALESTYGPVDAPHPMTPGRKAFERAHYLGEQLHSTTWPELGLAGRGLTDWLTSILQALDPTPPPPGATLHLLLHRYLREAAKARKALPNPALERRLAALAEVESASARAILKATGAPPDELARALSSAPSSFPDLRQAIATTLTTLAPDGYSLDPLAPHAPRHPDDMVRDMVESSSHALATMPEIV</sequence>
<evidence type="ECO:0000313" key="1">
    <source>
        <dbReference type="EMBL" id="QEV17998.1"/>
    </source>
</evidence>
<dbReference type="OrthoDB" id="6026908at2"/>
<evidence type="ECO:0008006" key="3">
    <source>
        <dbReference type="Google" id="ProtNLM"/>
    </source>
</evidence>
<dbReference type="EMBL" id="CP023695">
    <property type="protein sequence ID" value="QEV17998.1"/>
    <property type="molecule type" value="Genomic_DNA"/>
</dbReference>
<name>A0A5J6HEJ7_STRAD</name>
<accession>A0A5J6HEJ7</accession>
<gene>
    <name evidence="1" type="ORF">CP975_11220</name>
</gene>
<keyword evidence="2" id="KW-1185">Reference proteome</keyword>
<evidence type="ECO:0000313" key="2">
    <source>
        <dbReference type="Proteomes" id="UP000326553"/>
    </source>
</evidence>
<dbReference type="RefSeq" id="WP_055535616.1">
    <property type="nucleotide sequence ID" value="NZ_CP023695.1"/>
</dbReference>
<protein>
    <recommendedName>
        <fullName evidence="3">HEXXH motif domain-containing protein</fullName>
    </recommendedName>
</protein>
<reference evidence="1 2" key="1">
    <citation type="submission" date="2017-09" db="EMBL/GenBank/DDBJ databases">
        <authorList>
            <person name="Lee N."/>
            <person name="Cho B.-K."/>
        </authorList>
    </citation>
    <scope>NUCLEOTIDE SEQUENCE [LARGE SCALE GENOMIC DNA]</scope>
    <source>
        <strain evidence="1 2">ATCC 12461</strain>
    </source>
</reference>